<dbReference type="PANTHER" id="PTHR30294:SF29">
    <property type="entry name" value="MULTIDRUG ABC TRANSPORTER PERMEASE YBHS-RELATED"/>
    <property type="match status" value="1"/>
</dbReference>
<comment type="caution">
    <text evidence="10">The sequence shown here is derived from an EMBL/GenBank/DDBJ whole genome shotgun (WGS) entry which is preliminary data.</text>
</comment>
<feature type="transmembrane region" description="Helical" evidence="7">
    <location>
        <begin position="101"/>
        <end position="121"/>
    </location>
</feature>
<dbReference type="Proteomes" id="UP000535937">
    <property type="component" value="Unassembled WGS sequence"/>
</dbReference>
<dbReference type="GO" id="GO:0140359">
    <property type="term" value="F:ABC-type transporter activity"/>
    <property type="evidence" value="ECO:0007669"/>
    <property type="project" value="InterPro"/>
</dbReference>
<dbReference type="Pfam" id="PF09822">
    <property type="entry name" value="ABC_transp_aux"/>
    <property type="match status" value="1"/>
</dbReference>
<evidence type="ECO:0000259" key="9">
    <source>
        <dbReference type="Pfam" id="PF23357"/>
    </source>
</evidence>
<dbReference type="GO" id="GO:0005886">
    <property type="term" value="C:plasma membrane"/>
    <property type="evidence" value="ECO:0007669"/>
    <property type="project" value="UniProtKB-SubCell"/>
</dbReference>
<organism evidence="10 11">
    <name type="scientific">Microbulbifer rhizosphaerae</name>
    <dbReference type="NCBI Taxonomy" id="1562603"/>
    <lineage>
        <taxon>Bacteria</taxon>
        <taxon>Pseudomonadati</taxon>
        <taxon>Pseudomonadota</taxon>
        <taxon>Gammaproteobacteria</taxon>
        <taxon>Cellvibrionales</taxon>
        <taxon>Microbulbiferaceae</taxon>
        <taxon>Microbulbifer</taxon>
    </lineage>
</organism>
<evidence type="ECO:0000259" key="8">
    <source>
        <dbReference type="Pfam" id="PF09822"/>
    </source>
</evidence>
<evidence type="ECO:0000256" key="3">
    <source>
        <dbReference type="ARBA" id="ARBA00022692"/>
    </source>
</evidence>
<feature type="domain" description="DUF7088" evidence="9">
    <location>
        <begin position="291"/>
        <end position="393"/>
    </location>
</feature>
<evidence type="ECO:0000313" key="11">
    <source>
        <dbReference type="Proteomes" id="UP000535937"/>
    </source>
</evidence>
<keyword evidence="5 7" id="KW-0472">Membrane</keyword>
<keyword evidence="11" id="KW-1185">Reference proteome</keyword>
<sequence>MPHNNLSHGSLVRRIAAKEITLFFASPIAYLFLASFAAIGLFVFFWGEAFFSRNIADVRPLFEWMPLLLIFLCAALTMRLWSEERRSGTLEHVLTQPAGLWHFVLGKFAACLALLAIALLITLPLPVTVSLMGELDWGPVWAGYLATFLLGAAYLSIGLFVSARANNQIVSLILASALCGFFYLLGSPLVTGFFGNTAAEWLRLLGTGSRFDAITRGVIDLRDLYYYLSMVAVFLALNTLVLERERWSAGGDAGNRNRWRAVTALLVANALGVNLWLGQVHGLRLDATRGNLYSISPATRQYLEQLQEPLLIRGYFSAKTHPLLSPLVPQMRDLLREYQVAGGGKVRVEFVDPAREPELEKEANQKYGIAPVPLQVADRYQASIVSSYFDVLVQYGDEYQVLGFRDLIEVKAASEADIDVQLRNPELDVTRAIRKVLHGYQAGGNLFDTVKGELVFNAYVSADENLPQQLVEFKSAVHEVTEKLQTDARGRLQVRFIDPDAEGGAVAKQIADDYGFQPMAAGLFSTDTFYFYLTLGRGDQVVQIPLDDLKKETLERNLEAGIKRFASGFTKTVALVTPPGDPTHAQFGMGGPSFSQLENLLGAELNIEREDLSDGRVSGAADILLLLAPKNLDEKQLFAVDQFLMQGGTVVAVTSPYSASLSNRSLSLSPVTSGLEKWLVHNGLDIDKKLVLDPQNSAFPVPVNRNIGGFQMQELRMLDYPYFVDVRGEGLNGGSPITAGLPQATLSWASPIRVDSEKQGGRQVTELLKSSAGSWLSTSTDVMPRLENGAVSGFKPQGEQGAQLLGVISAGRFDSYFAGKTSPLAAQEKTEEENAEETEGQKAGELETLPSLIGRSPESARIILFSSNDFLRDQVVRMSGSAAGSEYLNTLQLLANSVDWALEDAGLLSIRSRSHFNRTLPPMEHGTQLFWEYLNYICAALALALVAIVQQLRKRARQSRYRQLLAG</sequence>
<evidence type="ECO:0000256" key="2">
    <source>
        <dbReference type="ARBA" id="ARBA00022475"/>
    </source>
</evidence>
<dbReference type="InterPro" id="IPR055396">
    <property type="entry name" value="DUF7088"/>
</dbReference>
<dbReference type="PANTHER" id="PTHR30294">
    <property type="entry name" value="MEMBRANE COMPONENT OF ABC TRANSPORTER YHHJ-RELATED"/>
    <property type="match status" value="1"/>
</dbReference>
<feature type="transmembrane region" description="Helical" evidence="7">
    <location>
        <begin position="224"/>
        <end position="241"/>
    </location>
</feature>
<proteinExistence type="predicted"/>
<keyword evidence="3 7" id="KW-0812">Transmembrane</keyword>
<dbReference type="RefSeq" id="WP_183459257.1">
    <property type="nucleotide sequence ID" value="NZ_JACHWZ010000008.1"/>
</dbReference>
<evidence type="ECO:0000256" key="4">
    <source>
        <dbReference type="ARBA" id="ARBA00022989"/>
    </source>
</evidence>
<feature type="transmembrane region" description="Helical" evidence="7">
    <location>
        <begin position="169"/>
        <end position="194"/>
    </location>
</feature>
<name>A0A7W4WCD0_9GAMM</name>
<gene>
    <name evidence="10" type="ORF">FHS09_001966</name>
</gene>
<protein>
    <submittedName>
        <fullName evidence="10">ABC-2 type transport system permease protein</fullName>
    </submittedName>
</protein>
<dbReference type="Pfam" id="PF23357">
    <property type="entry name" value="DUF7088"/>
    <property type="match status" value="1"/>
</dbReference>
<dbReference type="Pfam" id="PF12679">
    <property type="entry name" value="ABC2_membrane_2"/>
    <property type="match status" value="1"/>
</dbReference>
<keyword evidence="4 7" id="KW-1133">Transmembrane helix</keyword>
<keyword evidence="2" id="KW-1003">Cell membrane</keyword>
<evidence type="ECO:0000256" key="6">
    <source>
        <dbReference type="SAM" id="MobiDB-lite"/>
    </source>
</evidence>
<feature type="transmembrane region" description="Helical" evidence="7">
    <location>
        <begin position="64"/>
        <end position="81"/>
    </location>
</feature>
<feature type="transmembrane region" description="Helical" evidence="7">
    <location>
        <begin position="261"/>
        <end position="278"/>
    </location>
</feature>
<evidence type="ECO:0000256" key="5">
    <source>
        <dbReference type="ARBA" id="ARBA00023136"/>
    </source>
</evidence>
<feature type="transmembrane region" description="Helical" evidence="7">
    <location>
        <begin position="20"/>
        <end position="44"/>
    </location>
</feature>
<dbReference type="InterPro" id="IPR051449">
    <property type="entry name" value="ABC-2_transporter_component"/>
</dbReference>
<evidence type="ECO:0000256" key="7">
    <source>
        <dbReference type="SAM" id="Phobius"/>
    </source>
</evidence>
<feature type="region of interest" description="Disordered" evidence="6">
    <location>
        <begin position="822"/>
        <end position="843"/>
    </location>
</feature>
<dbReference type="AlphaFoldDB" id="A0A7W4WCD0"/>
<feature type="transmembrane region" description="Helical" evidence="7">
    <location>
        <begin position="933"/>
        <end position="952"/>
    </location>
</feature>
<reference evidence="10 11" key="1">
    <citation type="submission" date="2020-08" db="EMBL/GenBank/DDBJ databases">
        <title>Genomic Encyclopedia of Type Strains, Phase III (KMG-III): the genomes of soil and plant-associated and newly described type strains.</title>
        <authorList>
            <person name="Whitman W."/>
        </authorList>
    </citation>
    <scope>NUCLEOTIDE SEQUENCE [LARGE SCALE GENOMIC DNA]</scope>
    <source>
        <strain evidence="10 11">CECT 8799</strain>
    </source>
</reference>
<dbReference type="InterPro" id="IPR019196">
    <property type="entry name" value="ABC_transp_unknown"/>
</dbReference>
<feature type="transmembrane region" description="Helical" evidence="7">
    <location>
        <begin position="141"/>
        <end position="162"/>
    </location>
</feature>
<dbReference type="EMBL" id="JACHWZ010000008">
    <property type="protein sequence ID" value="MBB3061133.1"/>
    <property type="molecule type" value="Genomic_DNA"/>
</dbReference>
<evidence type="ECO:0000256" key="1">
    <source>
        <dbReference type="ARBA" id="ARBA00004651"/>
    </source>
</evidence>
<comment type="subcellular location">
    <subcellularLocation>
        <location evidence="1">Cell membrane</location>
        <topology evidence="1">Multi-pass membrane protein</topology>
    </subcellularLocation>
</comment>
<evidence type="ECO:0000313" key="10">
    <source>
        <dbReference type="EMBL" id="MBB3061133.1"/>
    </source>
</evidence>
<feature type="domain" description="ABC-type uncharacterised transport system" evidence="8">
    <location>
        <begin position="596"/>
        <end position="882"/>
    </location>
</feature>
<accession>A0A7W4WCD0</accession>